<keyword evidence="3 6" id="KW-0812">Transmembrane</keyword>
<evidence type="ECO:0000256" key="5">
    <source>
        <dbReference type="ARBA" id="ARBA00023136"/>
    </source>
</evidence>
<feature type="transmembrane region" description="Helical" evidence="6">
    <location>
        <begin position="12"/>
        <end position="36"/>
    </location>
</feature>
<dbReference type="HOGENOM" id="CLU_083873_6_3_0"/>
<evidence type="ECO:0000313" key="10">
    <source>
        <dbReference type="Proteomes" id="UP000000517"/>
    </source>
</evidence>
<dbReference type="Pfam" id="PF04138">
    <property type="entry name" value="GtrA_DPMS_TM"/>
    <property type="match status" value="1"/>
</dbReference>
<evidence type="ECO:0000256" key="6">
    <source>
        <dbReference type="SAM" id="Phobius"/>
    </source>
</evidence>
<keyword evidence="4 6" id="KW-1133">Transmembrane helix</keyword>
<reference evidence="8 11" key="1">
    <citation type="submission" date="2009-10" db="EMBL/GenBank/DDBJ databases">
        <title>Complete sequence of Fibrobacter succinogenes subsp. succinogenes S85.</title>
        <authorList>
            <consortium name="US DOE Joint Genome Institute"/>
            <person name="Lucas S."/>
            <person name="Copeland A."/>
            <person name="Lapidus A."/>
            <person name="Glavina del Rio T."/>
            <person name="Tice H."/>
            <person name="Bruce D."/>
            <person name="Goodwin L."/>
            <person name="Pitluck S."/>
            <person name="Chertkov O."/>
            <person name="Detter J.C."/>
            <person name="Han C."/>
            <person name="Tapia R."/>
            <person name="Larimer F."/>
            <person name="Land M."/>
            <person name="Hauser L."/>
            <person name="Kyrpides N."/>
            <person name="Mikhailova N."/>
            <person name="Weimer P.J."/>
            <person name="Stevenson D.M."/>
            <person name="Boyum J."/>
            <person name="Brumm P.I."/>
            <person name="Mead D."/>
        </authorList>
    </citation>
    <scope>NUCLEOTIDE SEQUENCE [LARGE SCALE GENOMIC DNA]</scope>
    <source>
        <strain evidence="11">ATCC 19169 / S85</strain>
        <strain evidence="8">S85</strain>
    </source>
</reference>
<dbReference type="PANTHER" id="PTHR38459:SF1">
    <property type="entry name" value="PROPHAGE BACTOPRENOL-LINKED GLUCOSE TRANSLOCASE HOMOLOG"/>
    <property type="match status" value="1"/>
</dbReference>
<reference evidence="9" key="3">
    <citation type="submission" date="2010-08" db="EMBL/GenBank/DDBJ databases">
        <authorList>
            <person name="Durkin A.S."/>
            <person name="Nelson K.E."/>
            <person name="Morrison M."/>
            <person name="Forsberg C.W."/>
            <person name="Wilson D.B."/>
            <person name="Russell J.B."/>
            <person name="Cann I.K.O."/>
            <person name="Mackie R.I."/>
            <person name="White B.A."/>
        </authorList>
    </citation>
    <scope>NUCLEOTIDE SEQUENCE</scope>
    <source>
        <strain evidence="9">S85</strain>
    </source>
</reference>
<feature type="transmembrane region" description="Helical" evidence="6">
    <location>
        <begin position="109"/>
        <end position="126"/>
    </location>
</feature>
<dbReference type="eggNOG" id="COG2246">
    <property type="taxonomic scope" value="Bacteria"/>
</dbReference>
<feature type="transmembrane region" description="Helical" evidence="6">
    <location>
        <begin position="42"/>
        <end position="64"/>
    </location>
</feature>
<dbReference type="Proteomes" id="UP000001497">
    <property type="component" value="Chromosome"/>
</dbReference>
<accession>C9RNJ1</accession>
<name>C9RNJ1_FIBSS</name>
<feature type="transmembrane region" description="Helical" evidence="6">
    <location>
        <begin position="76"/>
        <end position="103"/>
    </location>
</feature>
<dbReference type="GO" id="GO:0005886">
    <property type="term" value="C:plasma membrane"/>
    <property type="evidence" value="ECO:0007669"/>
    <property type="project" value="TreeGrafter"/>
</dbReference>
<evidence type="ECO:0000256" key="4">
    <source>
        <dbReference type="ARBA" id="ARBA00022989"/>
    </source>
</evidence>
<dbReference type="EMBL" id="CP001792">
    <property type="protein sequence ID" value="ACX74437.1"/>
    <property type="molecule type" value="Genomic_DNA"/>
</dbReference>
<feature type="domain" description="GtrA/DPMS transmembrane" evidence="7">
    <location>
        <begin position="13"/>
        <end position="132"/>
    </location>
</feature>
<reference evidence="10" key="2">
    <citation type="submission" date="2010-08" db="EMBL/GenBank/DDBJ databases">
        <title>Complete sequence of Fibrobacter succinogenes subsp. succinogenes S85.</title>
        <authorList>
            <person name="Durkin A.S."/>
            <person name="Nelson K.E."/>
            <person name="Morrison M."/>
            <person name="Forsberg C.W."/>
            <person name="Wilson D.B."/>
            <person name="Russell J.B."/>
            <person name="Cann I.K.O."/>
            <person name="Mackie R.I."/>
            <person name="White B.A."/>
        </authorList>
    </citation>
    <scope>NUCLEOTIDE SEQUENCE [LARGE SCALE GENOMIC DNA]</scope>
    <source>
        <strain evidence="10">ATCC 19169 / S85</strain>
    </source>
</reference>
<evidence type="ECO:0000256" key="2">
    <source>
        <dbReference type="ARBA" id="ARBA00009399"/>
    </source>
</evidence>
<keyword evidence="5 6" id="KW-0472">Membrane</keyword>
<protein>
    <submittedName>
        <fullName evidence="8">GtrA family protein</fullName>
    </submittedName>
    <submittedName>
        <fullName evidence="9">Putative cell wall teichoic acid glycosylation protein GtcA</fullName>
    </submittedName>
</protein>
<evidence type="ECO:0000256" key="3">
    <source>
        <dbReference type="ARBA" id="ARBA00022692"/>
    </source>
</evidence>
<evidence type="ECO:0000256" key="1">
    <source>
        <dbReference type="ARBA" id="ARBA00004141"/>
    </source>
</evidence>
<evidence type="ECO:0000259" key="7">
    <source>
        <dbReference type="Pfam" id="PF04138"/>
    </source>
</evidence>
<dbReference type="InterPro" id="IPR051401">
    <property type="entry name" value="GtrA_CellWall_Glycosyl"/>
</dbReference>
<comment type="similarity">
    <text evidence="2">Belongs to the GtrA family.</text>
</comment>
<dbReference type="Proteomes" id="UP000000517">
    <property type="component" value="Chromosome"/>
</dbReference>
<dbReference type="KEGG" id="fsc:FSU_1272"/>
<dbReference type="AlphaFoldDB" id="C9RNJ1"/>
<evidence type="ECO:0000313" key="8">
    <source>
        <dbReference type="EMBL" id="ACX74437.1"/>
    </source>
</evidence>
<dbReference type="GO" id="GO:0000271">
    <property type="term" value="P:polysaccharide biosynthetic process"/>
    <property type="evidence" value="ECO:0007669"/>
    <property type="project" value="InterPro"/>
</dbReference>
<dbReference type="STRING" id="59374.FSU_1272"/>
<dbReference type="RefSeq" id="WP_014545583.1">
    <property type="nucleotide sequence ID" value="NC_013410.1"/>
</dbReference>
<evidence type="ECO:0000313" key="9">
    <source>
        <dbReference type="EMBL" id="ADL24548.1"/>
    </source>
</evidence>
<organism evidence="9 10">
    <name type="scientific">Fibrobacter succinogenes (strain ATCC 19169 / S85)</name>
    <dbReference type="NCBI Taxonomy" id="59374"/>
    <lineage>
        <taxon>Bacteria</taxon>
        <taxon>Pseudomonadati</taxon>
        <taxon>Fibrobacterota</taxon>
        <taxon>Fibrobacteria</taxon>
        <taxon>Fibrobacterales</taxon>
        <taxon>Fibrobacteraceae</taxon>
        <taxon>Fibrobacter</taxon>
    </lineage>
</organism>
<gene>
    <name evidence="8" type="ordered locus">Fisuc_0828</name>
    <name evidence="9" type="ordered locus">FSU_1272</name>
</gene>
<dbReference type="OrthoDB" id="853263at2"/>
<dbReference type="InterPro" id="IPR007267">
    <property type="entry name" value="GtrA_DPMS_TM"/>
</dbReference>
<dbReference type="EMBL" id="CP002158">
    <property type="protein sequence ID" value="ADL24548.1"/>
    <property type="molecule type" value="Genomic_DNA"/>
</dbReference>
<sequence>MSAFCTVLAQLARYILVGGFAFVIDFGLFSLCLYGLGWQYLLANLMGLVAGLCLNYALSISWVFRSSKRRLEKCRLAEFAVFALVGLMGVGLNELLMLLMVGFFSLHELYSKMIAAVVVLMWNFCARKLILFNE</sequence>
<comment type="subcellular location">
    <subcellularLocation>
        <location evidence="1">Membrane</location>
        <topology evidence="1">Multi-pass membrane protein</topology>
    </subcellularLocation>
</comment>
<proteinExistence type="inferred from homology"/>
<keyword evidence="11" id="KW-1185">Reference proteome</keyword>
<dbReference type="KEGG" id="fsu:Fisuc_0828"/>
<evidence type="ECO:0000313" key="11">
    <source>
        <dbReference type="Proteomes" id="UP000001497"/>
    </source>
</evidence>
<dbReference type="PANTHER" id="PTHR38459">
    <property type="entry name" value="PROPHAGE BACTOPRENOL-LINKED GLUCOSE TRANSLOCASE HOMOLOG"/>
    <property type="match status" value="1"/>
</dbReference>